<reference evidence="5" key="3">
    <citation type="submission" date="2018-08" db="UniProtKB">
        <authorList>
            <consortium name="EnsemblPlants"/>
        </authorList>
    </citation>
    <scope>IDENTIFICATION</scope>
    <source>
        <strain evidence="5">cv. Bd21</strain>
    </source>
</reference>
<comment type="similarity">
    <text evidence="1">Belongs to the mTERF family.</text>
</comment>
<dbReference type="Gene3D" id="1.25.70.10">
    <property type="entry name" value="Transcription termination factor 3, mitochondrial"/>
    <property type="match status" value="1"/>
</dbReference>
<evidence type="ECO:0000313" key="5">
    <source>
        <dbReference type="EnsemblPlants" id="KQJ84866"/>
    </source>
</evidence>
<dbReference type="AlphaFoldDB" id="A0A0Q3GUZ6"/>
<reference evidence="4 5" key="1">
    <citation type="journal article" date="2010" name="Nature">
        <title>Genome sequencing and analysis of the model grass Brachypodium distachyon.</title>
        <authorList>
            <consortium name="International Brachypodium Initiative"/>
        </authorList>
    </citation>
    <scope>NUCLEOTIDE SEQUENCE [LARGE SCALE GENOMIC DNA]</scope>
    <source>
        <strain evidence="4 5">Bd21</strain>
    </source>
</reference>
<keyword evidence="2" id="KW-0806">Transcription termination</keyword>
<dbReference type="FunCoup" id="A0A0Q3GUZ6">
    <property type="interactions" value="22"/>
</dbReference>
<dbReference type="STRING" id="15368.A0A0Q3GUZ6"/>
<keyword evidence="2" id="KW-0805">Transcription regulation</keyword>
<dbReference type="InParanoid" id="A0A0Q3GUZ6"/>
<dbReference type="SMART" id="SM00733">
    <property type="entry name" value="Mterf"/>
    <property type="match status" value="4"/>
</dbReference>
<evidence type="ECO:0000313" key="4">
    <source>
        <dbReference type="EMBL" id="KQJ84866.1"/>
    </source>
</evidence>
<dbReference type="PANTHER" id="PTHR13068:SF242">
    <property type="entry name" value="OS04G0637500 PROTEIN"/>
    <property type="match status" value="1"/>
</dbReference>
<protein>
    <submittedName>
        <fullName evidence="4 5">Uncharacterized protein</fullName>
    </submittedName>
</protein>
<dbReference type="GO" id="GO:0009507">
    <property type="term" value="C:chloroplast"/>
    <property type="evidence" value="ECO:0000318"/>
    <property type="project" value="GO_Central"/>
</dbReference>
<dbReference type="GO" id="GO:0003676">
    <property type="term" value="F:nucleic acid binding"/>
    <property type="evidence" value="ECO:0007669"/>
    <property type="project" value="InterPro"/>
</dbReference>
<evidence type="ECO:0000313" key="6">
    <source>
        <dbReference type="Proteomes" id="UP000008810"/>
    </source>
</evidence>
<evidence type="ECO:0000256" key="3">
    <source>
        <dbReference type="ARBA" id="ARBA00022946"/>
    </source>
</evidence>
<name>A0A0Q3GUZ6_BRADI</name>
<dbReference type="EMBL" id="CM000884">
    <property type="protein sequence ID" value="KQJ84866.1"/>
    <property type="molecule type" value="Genomic_DNA"/>
</dbReference>
<keyword evidence="6" id="KW-1185">Reference proteome</keyword>
<keyword evidence="2" id="KW-0804">Transcription</keyword>
<sequence>MAALRRLAHRLQSFQFPPRLLPLPIPDFRGHLPRFSTSPPHFMTEYLVSYGLSPAAAAKAAPRFSHLSSTAKPDAAVAFLRSQGLGRAQLREIISWVPLLLLSDVDATLSPKFDAVRALGLTRAESARLFALYPSALTYGIRSTLLPRVLFWLDLLGSSRLLMKWLARTWLLKYSVGLLLQNMSTLRGLGVPQDRVSAVVRTQPTVIMQSPAKFNALVARVEACAGILPSSGMYVWCLFSLHNISDRSFRAKRAVVMRAAGCDEEEFAAMFRRAPCFMLVSAGLLRRKVEFLREKVGCSAERLLMNPVLLTLSIDKRMAPRCRAVEALRSKGIDIGNSNMRRCLKSSSSILESKDMLKYTEQVPELLELYPQVEGHADIL</sequence>
<dbReference type="PANTHER" id="PTHR13068">
    <property type="entry name" value="CGI-12 PROTEIN-RELATED"/>
    <property type="match status" value="1"/>
</dbReference>
<dbReference type="OrthoDB" id="632768at2759"/>
<dbReference type="InterPro" id="IPR003690">
    <property type="entry name" value="MTERF"/>
</dbReference>
<dbReference type="Gramene" id="KQJ84866">
    <property type="protein sequence ID" value="KQJ84866"/>
    <property type="gene ID" value="BRADI_5g23380v3"/>
</dbReference>
<organism evidence="4">
    <name type="scientific">Brachypodium distachyon</name>
    <name type="common">Purple false brome</name>
    <name type="synonym">Trachynia distachya</name>
    <dbReference type="NCBI Taxonomy" id="15368"/>
    <lineage>
        <taxon>Eukaryota</taxon>
        <taxon>Viridiplantae</taxon>
        <taxon>Streptophyta</taxon>
        <taxon>Embryophyta</taxon>
        <taxon>Tracheophyta</taxon>
        <taxon>Spermatophyta</taxon>
        <taxon>Magnoliopsida</taxon>
        <taxon>Liliopsida</taxon>
        <taxon>Poales</taxon>
        <taxon>Poaceae</taxon>
        <taxon>BOP clade</taxon>
        <taxon>Pooideae</taxon>
        <taxon>Stipodae</taxon>
        <taxon>Brachypodieae</taxon>
        <taxon>Brachypodium</taxon>
    </lineage>
</organism>
<dbReference type="InterPro" id="IPR038538">
    <property type="entry name" value="MTERF_sf"/>
</dbReference>
<gene>
    <name evidence="4" type="ORF">BRADI_5g23380v3</name>
</gene>
<accession>A0A0Q3GUZ6</accession>
<keyword evidence="3" id="KW-0809">Transit peptide</keyword>
<dbReference type="ExpressionAtlas" id="A0A0Q3GUZ6">
    <property type="expression patterns" value="baseline"/>
</dbReference>
<evidence type="ECO:0000256" key="2">
    <source>
        <dbReference type="ARBA" id="ARBA00022472"/>
    </source>
</evidence>
<dbReference type="GO" id="GO:0006353">
    <property type="term" value="P:DNA-templated transcription termination"/>
    <property type="evidence" value="ECO:0007669"/>
    <property type="project" value="UniProtKB-KW"/>
</dbReference>
<proteinExistence type="inferred from homology"/>
<dbReference type="EnsemblPlants" id="KQJ84866">
    <property type="protein sequence ID" value="KQJ84866"/>
    <property type="gene ID" value="BRADI_5g23380v3"/>
</dbReference>
<dbReference type="Pfam" id="PF02536">
    <property type="entry name" value="mTERF"/>
    <property type="match status" value="2"/>
</dbReference>
<evidence type="ECO:0000256" key="1">
    <source>
        <dbReference type="ARBA" id="ARBA00007692"/>
    </source>
</evidence>
<dbReference type="GO" id="GO:0009658">
    <property type="term" value="P:chloroplast organization"/>
    <property type="evidence" value="ECO:0000318"/>
    <property type="project" value="GO_Central"/>
</dbReference>
<dbReference type="Proteomes" id="UP000008810">
    <property type="component" value="Chromosome 5"/>
</dbReference>
<reference evidence="4" key="2">
    <citation type="submission" date="2017-06" db="EMBL/GenBank/DDBJ databases">
        <title>WGS assembly of Brachypodium distachyon.</title>
        <authorList>
            <consortium name="The International Brachypodium Initiative"/>
            <person name="Lucas S."/>
            <person name="Harmon-Smith M."/>
            <person name="Lail K."/>
            <person name="Tice H."/>
            <person name="Grimwood J."/>
            <person name="Bruce D."/>
            <person name="Barry K."/>
            <person name="Shu S."/>
            <person name="Lindquist E."/>
            <person name="Wang M."/>
            <person name="Pitluck S."/>
            <person name="Vogel J.P."/>
            <person name="Garvin D.F."/>
            <person name="Mockler T.C."/>
            <person name="Schmutz J."/>
            <person name="Rokhsar D."/>
            <person name="Bevan M.W."/>
        </authorList>
    </citation>
    <scope>NUCLEOTIDE SEQUENCE</scope>
    <source>
        <strain evidence="4">Bd21</strain>
    </source>
</reference>